<protein>
    <submittedName>
        <fullName evidence="1">Uncharacterized protein</fullName>
    </submittedName>
</protein>
<accession>A0A6I4VY02</accession>
<gene>
    <name evidence="1" type="ORF">GSM42_18845</name>
</gene>
<name>A0A6I4VY02_9BACL</name>
<organism evidence="1 2">
    <name type="scientific">Shimazuella alba</name>
    <dbReference type="NCBI Taxonomy" id="2690964"/>
    <lineage>
        <taxon>Bacteria</taxon>
        <taxon>Bacillati</taxon>
        <taxon>Bacillota</taxon>
        <taxon>Bacilli</taxon>
        <taxon>Bacillales</taxon>
        <taxon>Thermoactinomycetaceae</taxon>
        <taxon>Shimazuella</taxon>
    </lineage>
</organism>
<dbReference type="Proteomes" id="UP000430692">
    <property type="component" value="Unassembled WGS sequence"/>
</dbReference>
<proteinExistence type="predicted"/>
<evidence type="ECO:0000313" key="1">
    <source>
        <dbReference type="EMBL" id="MXQ55743.1"/>
    </source>
</evidence>
<keyword evidence="2" id="KW-1185">Reference proteome</keyword>
<reference evidence="1 2" key="1">
    <citation type="submission" date="2019-12" db="EMBL/GenBank/DDBJ databases">
        <title>Whole-genome analyses of novel actinobacteria.</title>
        <authorList>
            <person name="Sahin N."/>
            <person name="Saygin H."/>
        </authorList>
    </citation>
    <scope>NUCLEOTIDE SEQUENCE [LARGE SCALE GENOMIC DNA]</scope>
    <source>
        <strain evidence="1 2">KC615</strain>
    </source>
</reference>
<evidence type="ECO:0000313" key="2">
    <source>
        <dbReference type="Proteomes" id="UP000430692"/>
    </source>
</evidence>
<dbReference type="EMBL" id="WUUL01000018">
    <property type="protein sequence ID" value="MXQ55743.1"/>
    <property type="molecule type" value="Genomic_DNA"/>
</dbReference>
<dbReference type="AlphaFoldDB" id="A0A6I4VY02"/>
<dbReference type="RefSeq" id="WP_160803096.1">
    <property type="nucleotide sequence ID" value="NZ_WUUL01000018.1"/>
</dbReference>
<comment type="caution">
    <text evidence="1">The sequence shown here is derived from an EMBL/GenBank/DDBJ whole genome shotgun (WGS) entry which is preliminary data.</text>
</comment>
<sequence>MMHSTVPSAYWWGNYHIGRSIRDIVLCYGWRTKAISRRPQVRDDNQVRKIISNNLSDLGSKETLQGGVAFFSRVEDLRQAVVQGDARICYLLAQALEKHFLADSILFQASNRGASEEEVWNRLANSPERVQLLAEAEELKRQVK</sequence>